<accession>A0A195CYF0</accession>
<feature type="compositionally biased region" description="Basic and acidic residues" evidence="1">
    <location>
        <begin position="21"/>
        <end position="30"/>
    </location>
</feature>
<protein>
    <submittedName>
        <fullName evidence="2">Uncharacterized protein</fullName>
    </submittedName>
</protein>
<dbReference type="AlphaFoldDB" id="A0A195CYF0"/>
<dbReference type="EMBL" id="KQ977115">
    <property type="protein sequence ID" value="KYN05666.1"/>
    <property type="molecule type" value="Genomic_DNA"/>
</dbReference>
<organism evidence="2 3">
    <name type="scientific">Cyphomyrmex costatus</name>
    <dbReference type="NCBI Taxonomy" id="456900"/>
    <lineage>
        <taxon>Eukaryota</taxon>
        <taxon>Metazoa</taxon>
        <taxon>Ecdysozoa</taxon>
        <taxon>Arthropoda</taxon>
        <taxon>Hexapoda</taxon>
        <taxon>Insecta</taxon>
        <taxon>Pterygota</taxon>
        <taxon>Neoptera</taxon>
        <taxon>Endopterygota</taxon>
        <taxon>Hymenoptera</taxon>
        <taxon>Apocrita</taxon>
        <taxon>Aculeata</taxon>
        <taxon>Formicoidea</taxon>
        <taxon>Formicidae</taxon>
        <taxon>Myrmicinae</taxon>
        <taxon>Cyphomyrmex</taxon>
    </lineage>
</organism>
<evidence type="ECO:0000313" key="3">
    <source>
        <dbReference type="Proteomes" id="UP000078542"/>
    </source>
</evidence>
<sequence>MRPSTRQVVNEAGDPDEEQEKQEHEVEHQQRVQPPPPPPPPLPPYFIMPLDVRRIPVCTSETFHTSLDFWRKDFDKNDFAQTVISDFL</sequence>
<reference evidence="2 3" key="1">
    <citation type="submission" date="2016-03" db="EMBL/GenBank/DDBJ databases">
        <title>Cyphomyrmex costatus WGS genome.</title>
        <authorList>
            <person name="Nygaard S."/>
            <person name="Hu H."/>
            <person name="Boomsma J."/>
            <person name="Zhang G."/>
        </authorList>
    </citation>
    <scope>NUCLEOTIDE SEQUENCE [LARGE SCALE GENOMIC DNA]</scope>
    <source>
        <strain evidence="2">MS0001</strain>
        <tissue evidence="2">Whole body</tissue>
    </source>
</reference>
<evidence type="ECO:0000313" key="2">
    <source>
        <dbReference type="EMBL" id="KYN05666.1"/>
    </source>
</evidence>
<feature type="compositionally biased region" description="Pro residues" evidence="1">
    <location>
        <begin position="33"/>
        <end position="43"/>
    </location>
</feature>
<keyword evidence="3" id="KW-1185">Reference proteome</keyword>
<evidence type="ECO:0000256" key="1">
    <source>
        <dbReference type="SAM" id="MobiDB-lite"/>
    </source>
</evidence>
<feature type="region of interest" description="Disordered" evidence="1">
    <location>
        <begin position="1"/>
        <end position="43"/>
    </location>
</feature>
<name>A0A195CYF0_9HYME</name>
<proteinExistence type="predicted"/>
<dbReference type="Proteomes" id="UP000078542">
    <property type="component" value="Unassembled WGS sequence"/>
</dbReference>
<gene>
    <name evidence="2" type="ORF">ALC62_03459</name>
</gene>